<accession>A0ABW6K9T4</accession>
<gene>
    <name evidence="2" type="ORF">ACFYKX_10155</name>
</gene>
<sequence length="179" mass="19559">MKTLAPLLCVALLFGTTHVFAAPSNHPNQPESGETYVAEKEKKEATYHINGNSFTGKETLTFKGREYVVEVKGTLEGKTADGTFHIKDEERRLQASGSFAHTPFIVNQDTGEIRVSPLKQVKQILSDDSNFTPIPENTCSRCFTGPDGTTWVRFVFGTIVIEVPLSALSPATVGQLINS</sequence>
<dbReference type="RefSeq" id="WP_389360692.1">
    <property type="nucleotide sequence ID" value="NZ_JBIACK010000004.1"/>
</dbReference>
<feature type="chain" id="PRO_5045459106" evidence="1">
    <location>
        <begin position="22"/>
        <end position="179"/>
    </location>
</feature>
<protein>
    <submittedName>
        <fullName evidence="2">Uncharacterized protein</fullName>
    </submittedName>
</protein>
<evidence type="ECO:0000313" key="3">
    <source>
        <dbReference type="Proteomes" id="UP001601059"/>
    </source>
</evidence>
<name>A0ABW6K9T4_9BACI</name>
<reference evidence="2 3" key="1">
    <citation type="submission" date="2024-08" db="EMBL/GenBank/DDBJ databases">
        <title>Two novel Cytobacillus novel species.</title>
        <authorList>
            <person name="Liu G."/>
        </authorList>
    </citation>
    <scope>NUCLEOTIDE SEQUENCE [LARGE SCALE GENOMIC DNA]</scope>
    <source>
        <strain evidence="2 3">FJAT-54145</strain>
    </source>
</reference>
<evidence type="ECO:0000313" key="2">
    <source>
        <dbReference type="EMBL" id="MFE8700979.1"/>
    </source>
</evidence>
<proteinExistence type="predicted"/>
<feature type="signal peptide" evidence="1">
    <location>
        <begin position="1"/>
        <end position="21"/>
    </location>
</feature>
<dbReference type="Proteomes" id="UP001601059">
    <property type="component" value="Unassembled WGS sequence"/>
</dbReference>
<dbReference type="EMBL" id="JBIACK010000004">
    <property type="protein sequence ID" value="MFE8700979.1"/>
    <property type="molecule type" value="Genomic_DNA"/>
</dbReference>
<keyword evidence="3" id="KW-1185">Reference proteome</keyword>
<comment type="caution">
    <text evidence="2">The sequence shown here is derived from an EMBL/GenBank/DDBJ whole genome shotgun (WGS) entry which is preliminary data.</text>
</comment>
<keyword evidence="1" id="KW-0732">Signal</keyword>
<organism evidence="2 3">
    <name type="scientific">Cytobacillus spartinae</name>
    <dbReference type="NCBI Taxonomy" id="3299023"/>
    <lineage>
        <taxon>Bacteria</taxon>
        <taxon>Bacillati</taxon>
        <taxon>Bacillota</taxon>
        <taxon>Bacilli</taxon>
        <taxon>Bacillales</taxon>
        <taxon>Bacillaceae</taxon>
        <taxon>Cytobacillus</taxon>
    </lineage>
</organism>
<evidence type="ECO:0000256" key="1">
    <source>
        <dbReference type="SAM" id="SignalP"/>
    </source>
</evidence>